<gene>
    <name evidence="2" type="primary">VP1224</name>
    <name evidence="2" type="ordered locus">PBPRB1476</name>
</gene>
<keyword evidence="1" id="KW-0472">Membrane</keyword>
<dbReference type="PANTHER" id="PTHR42925:SF2">
    <property type="entry name" value="NA+ DRIVEN MULTIDRUG EFFLUX PUMP"/>
    <property type="match status" value="1"/>
</dbReference>
<dbReference type="EMBL" id="CR378679">
    <property type="protein sequence ID" value="CAG23342.1"/>
    <property type="molecule type" value="Genomic_DNA"/>
</dbReference>
<evidence type="ECO:0000313" key="2">
    <source>
        <dbReference type="EMBL" id="CAG23342.1"/>
    </source>
</evidence>
<reference evidence="3" key="1">
    <citation type="journal article" date="2005" name="Science">
        <title>Life at depth: Photobacterium profundum genome sequence and expression analysis.</title>
        <authorList>
            <person name="Vezzi A."/>
            <person name="Campanaro S."/>
            <person name="D'Angelo M."/>
            <person name="Simonato F."/>
            <person name="Vitulo N."/>
            <person name="Lauro F.M."/>
            <person name="Cestaro A."/>
            <person name="Malacrida G."/>
            <person name="Simionati B."/>
            <person name="Cannata N."/>
            <person name="Romualdi C."/>
            <person name="Bartlett D.H."/>
            <person name="Valle G."/>
        </authorList>
    </citation>
    <scope>NUCLEOTIDE SEQUENCE [LARGE SCALE GENOMIC DNA]</scope>
    <source>
        <strain evidence="3">ATCC BAA-1253 / SS9</strain>
    </source>
</reference>
<feature type="transmembrane region" description="Helical" evidence="1">
    <location>
        <begin position="28"/>
        <end position="49"/>
    </location>
</feature>
<name>Q6LH88_PHOPR</name>
<dbReference type="RefSeq" id="WP_011221506.1">
    <property type="nucleotide sequence ID" value="NC_006371.1"/>
</dbReference>
<organism evidence="2 3">
    <name type="scientific">Photobacterium profundum (strain SS9)</name>
    <dbReference type="NCBI Taxonomy" id="298386"/>
    <lineage>
        <taxon>Bacteria</taxon>
        <taxon>Pseudomonadati</taxon>
        <taxon>Pseudomonadota</taxon>
        <taxon>Gammaproteobacteria</taxon>
        <taxon>Vibrionales</taxon>
        <taxon>Vibrionaceae</taxon>
        <taxon>Photobacterium</taxon>
    </lineage>
</organism>
<dbReference type="InterPro" id="IPR047135">
    <property type="entry name" value="YsiQ"/>
</dbReference>
<keyword evidence="3" id="KW-1185">Reference proteome</keyword>
<feature type="transmembrane region" description="Helical" evidence="1">
    <location>
        <begin position="61"/>
        <end position="85"/>
    </location>
</feature>
<evidence type="ECO:0000313" key="3">
    <source>
        <dbReference type="Proteomes" id="UP000000593"/>
    </source>
</evidence>
<dbReference type="eggNOG" id="COG0534">
    <property type="taxonomic scope" value="Bacteria"/>
</dbReference>
<proteinExistence type="predicted"/>
<keyword evidence="1" id="KW-0812">Transmembrane</keyword>
<feature type="transmembrane region" description="Helical" evidence="1">
    <location>
        <begin position="91"/>
        <end position="109"/>
    </location>
</feature>
<dbReference type="PANTHER" id="PTHR42925">
    <property type="entry name" value="MULTIDRUG AND TOXIN EFFLUX PROTEIN MATE FAMILY"/>
    <property type="match status" value="1"/>
</dbReference>
<dbReference type="AlphaFoldDB" id="Q6LH88"/>
<dbReference type="HOGENOM" id="CLU_1957514_0_0_6"/>
<evidence type="ECO:0000256" key="1">
    <source>
        <dbReference type="SAM" id="Phobius"/>
    </source>
</evidence>
<accession>Q6LH88</accession>
<dbReference type="STRING" id="298386.PBPRB1476"/>
<protein>
    <submittedName>
        <fullName evidence="2">Hypothetical membrane protein</fullName>
    </submittedName>
</protein>
<dbReference type="KEGG" id="ppr:PBPRB1476"/>
<dbReference type="Proteomes" id="UP000000593">
    <property type="component" value="Chromosome 2"/>
</dbReference>
<sequence>MGIRKIWALTPVIANVYAHADITRIDYSLVATMSIAACLCIRVFNMVVINGVLNSGGDVKYTMVVNIVCLWGISLPLALFCIKTLGLDIRFVVIAILSEDIVKAILVYFRLRKKMWLKNLVTNMNESC</sequence>
<keyword evidence="1" id="KW-1133">Transmembrane helix</keyword>